<dbReference type="InterPro" id="IPR011711">
    <property type="entry name" value="GntR_C"/>
</dbReference>
<organism evidence="7 8">
    <name type="scientific">Rhodovulum visakhapatnamense</name>
    <dbReference type="NCBI Taxonomy" id="364297"/>
    <lineage>
        <taxon>Bacteria</taxon>
        <taxon>Pseudomonadati</taxon>
        <taxon>Pseudomonadota</taxon>
        <taxon>Alphaproteobacteria</taxon>
        <taxon>Rhodobacterales</taxon>
        <taxon>Paracoccaceae</taxon>
        <taxon>Rhodovulum</taxon>
    </lineage>
</organism>
<proteinExistence type="predicted"/>
<evidence type="ECO:0000256" key="2">
    <source>
        <dbReference type="ARBA" id="ARBA00023125"/>
    </source>
</evidence>
<dbReference type="AlphaFoldDB" id="A0A4R8FZ79"/>
<dbReference type="InterPro" id="IPR008920">
    <property type="entry name" value="TF_FadR/GntR_C"/>
</dbReference>
<dbReference type="InterPro" id="IPR036388">
    <property type="entry name" value="WH-like_DNA-bd_sf"/>
</dbReference>
<reference evidence="7 8" key="1">
    <citation type="submission" date="2019-03" db="EMBL/GenBank/DDBJ databases">
        <title>Genomic Encyclopedia of Type Strains, Phase IV (KMG-IV): sequencing the most valuable type-strain genomes for metagenomic binning, comparative biology and taxonomic classification.</title>
        <authorList>
            <person name="Goeker M."/>
        </authorList>
    </citation>
    <scope>NUCLEOTIDE SEQUENCE [LARGE SCALE GENOMIC DNA]</scope>
    <source>
        <strain evidence="7 8">JA181</strain>
    </source>
</reference>
<evidence type="ECO:0000256" key="1">
    <source>
        <dbReference type="ARBA" id="ARBA00023015"/>
    </source>
</evidence>
<accession>A0A4R8FZ79</accession>
<dbReference type="Gene3D" id="1.10.10.10">
    <property type="entry name" value="Winged helix-like DNA-binding domain superfamily/Winged helix DNA-binding domain"/>
    <property type="match status" value="1"/>
</dbReference>
<dbReference type="EMBL" id="SOEB01000008">
    <property type="protein sequence ID" value="TDX29583.1"/>
    <property type="molecule type" value="Genomic_DNA"/>
</dbReference>
<dbReference type="EMBL" id="JAESIL010000010">
    <property type="protein sequence ID" value="MBL3577277.1"/>
    <property type="molecule type" value="Genomic_DNA"/>
</dbReference>
<keyword evidence="9" id="KW-1185">Reference proteome</keyword>
<dbReference type="InterPro" id="IPR000524">
    <property type="entry name" value="Tscrpt_reg_HTH_GntR"/>
</dbReference>
<dbReference type="PANTHER" id="PTHR43537">
    <property type="entry name" value="TRANSCRIPTIONAL REGULATOR, GNTR FAMILY"/>
    <property type="match status" value="1"/>
</dbReference>
<evidence type="ECO:0000313" key="6">
    <source>
        <dbReference type="EMBL" id="MBL3577277.1"/>
    </source>
</evidence>
<keyword evidence="3" id="KW-0804">Transcription</keyword>
<dbReference type="SUPFAM" id="SSF46785">
    <property type="entry name" value="Winged helix' DNA-binding domain"/>
    <property type="match status" value="1"/>
</dbReference>
<dbReference type="InterPro" id="IPR036390">
    <property type="entry name" value="WH_DNA-bd_sf"/>
</dbReference>
<evidence type="ECO:0000259" key="5">
    <source>
        <dbReference type="PROSITE" id="PS50949"/>
    </source>
</evidence>
<dbReference type="SUPFAM" id="SSF48008">
    <property type="entry name" value="GntR ligand-binding domain-like"/>
    <property type="match status" value="1"/>
</dbReference>
<dbReference type="Proteomes" id="UP000295484">
    <property type="component" value="Unassembled WGS sequence"/>
</dbReference>
<feature type="region of interest" description="Disordered" evidence="4">
    <location>
        <begin position="1"/>
        <end position="36"/>
    </location>
</feature>
<evidence type="ECO:0000313" key="7">
    <source>
        <dbReference type="EMBL" id="TDX29583.1"/>
    </source>
</evidence>
<keyword evidence="2" id="KW-0238">DNA-binding</keyword>
<reference evidence="9" key="2">
    <citation type="submission" date="2021-01" db="EMBL/GenBank/DDBJ databases">
        <title>Draft genomes of Rhodovulum sulfidophilum.</title>
        <authorList>
            <person name="Guzman M.S."/>
        </authorList>
    </citation>
    <scope>NUCLEOTIDE SEQUENCE [LARGE SCALE GENOMIC DNA]</scope>
    <source>
        <strain evidence="9">AB19</strain>
    </source>
</reference>
<evidence type="ECO:0000256" key="3">
    <source>
        <dbReference type="ARBA" id="ARBA00023163"/>
    </source>
</evidence>
<dbReference type="Pfam" id="PF00392">
    <property type="entry name" value="GntR"/>
    <property type="match status" value="1"/>
</dbReference>
<comment type="caution">
    <text evidence="7">The sequence shown here is derived from an EMBL/GenBank/DDBJ whole genome shotgun (WGS) entry which is preliminary data.</text>
</comment>
<dbReference type="Proteomes" id="UP000635853">
    <property type="component" value="Unassembled WGS sequence"/>
</dbReference>
<dbReference type="SMART" id="SM00895">
    <property type="entry name" value="FCD"/>
    <property type="match status" value="1"/>
</dbReference>
<dbReference type="PROSITE" id="PS50949">
    <property type="entry name" value="HTH_GNTR"/>
    <property type="match status" value="1"/>
</dbReference>
<protein>
    <submittedName>
        <fullName evidence="6">FadR family transcriptional regulator</fullName>
    </submittedName>
    <submittedName>
        <fullName evidence="7">GntR family transcriptional regulator</fullName>
    </submittedName>
</protein>
<dbReference type="GO" id="GO:0003700">
    <property type="term" value="F:DNA-binding transcription factor activity"/>
    <property type="evidence" value="ECO:0007669"/>
    <property type="project" value="InterPro"/>
</dbReference>
<dbReference type="GO" id="GO:0003677">
    <property type="term" value="F:DNA binding"/>
    <property type="evidence" value="ECO:0007669"/>
    <property type="project" value="UniProtKB-KW"/>
</dbReference>
<dbReference type="RefSeq" id="WP_081382184.1">
    <property type="nucleotide sequence ID" value="NZ_JAESIL010000010.1"/>
</dbReference>
<keyword evidence="1" id="KW-0805">Transcription regulation</keyword>
<dbReference type="CDD" id="cd07377">
    <property type="entry name" value="WHTH_GntR"/>
    <property type="match status" value="1"/>
</dbReference>
<evidence type="ECO:0000313" key="8">
    <source>
        <dbReference type="Proteomes" id="UP000295484"/>
    </source>
</evidence>
<reference evidence="6" key="3">
    <citation type="submission" date="2021-01" db="EMBL/GenBank/DDBJ databases">
        <authorList>
            <person name="Guzman M.S."/>
        </authorList>
    </citation>
    <scope>NUCLEOTIDE SEQUENCE</scope>
    <source>
        <strain evidence="6">AB19</strain>
    </source>
</reference>
<dbReference type="PRINTS" id="PR00035">
    <property type="entry name" value="HTHGNTR"/>
</dbReference>
<gene>
    <name evidence="7" type="ORF">EV657_1082</name>
    <name evidence="6" type="ORF">JMJ92_03745</name>
</gene>
<name>A0A4R8FZ79_9RHOB</name>
<evidence type="ECO:0000313" key="9">
    <source>
        <dbReference type="Proteomes" id="UP000635853"/>
    </source>
</evidence>
<feature type="compositionally biased region" description="Polar residues" evidence="4">
    <location>
        <begin position="15"/>
        <end position="26"/>
    </location>
</feature>
<feature type="domain" description="HTH gntR-type" evidence="5">
    <location>
        <begin position="39"/>
        <end position="107"/>
    </location>
</feature>
<sequence length="258" mass="28241">MREEDGPPPGVEGNTGLSAKPGTSTGAAAPRSVGAPSGLSAVEDLAEKLRALIASEGLRVGDSLPTERELCDRFRASRNTVREAMRILKAYGIVTVRPKVGATIVDDRMERALELFSFNTLEVSRKTFSDIQGFRGLLEIASVDLIFDRVARADIAELREINERLRGAASCDEAAEIDFRLHTRLIAVMGNKAILDVYKIMKPVILRIMATGKTQQIYATETLGEHATILDALEARDRLAYQYRMRAHLQAGGGNFDP</sequence>
<dbReference type="Pfam" id="PF07729">
    <property type="entry name" value="FCD"/>
    <property type="match status" value="1"/>
</dbReference>
<evidence type="ECO:0000256" key="4">
    <source>
        <dbReference type="SAM" id="MobiDB-lite"/>
    </source>
</evidence>
<dbReference type="Gene3D" id="1.20.120.530">
    <property type="entry name" value="GntR ligand-binding domain-like"/>
    <property type="match status" value="1"/>
</dbReference>
<dbReference type="SMART" id="SM00345">
    <property type="entry name" value="HTH_GNTR"/>
    <property type="match status" value="1"/>
</dbReference>
<dbReference type="PANTHER" id="PTHR43537:SF5">
    <property type="entry name" value="UXU OPERON TRANSCRIPTIONAL REGULATOR"/>
    <property type="match status" value="1"/>
</dbReference>